<dbReference type="PIRSF" id="PIRSF001434">
    <property type="entry name" value="CGS"/>
    <property type="match status" value="1"/>
</dbReference>
<dbReference type="GO" id="GO:0030170">
    <property type="term" value="F:pyridoxal phosphate binding"/>
    <property type="evidence" value="ECO:0007669"/>
    <property type="project" value="InterPro"/>
</dbReference>
<accession>A0A2M4CUD7</accession>
<organism evidence="10">
    <name type="scientific">Anopheles darlingi</name>
    <name type="common">Mosquito</name>
    <dbReference type="NCBI Taxonomy" id="43151"/>
    <lineage>
        <taxon>Eukaryota</taxon>
        <taxon>Metazoa</taxon>
        <taxon>Ecdysozoa</taxon>
        <taxon>Arthropoda</taxon>
        <taxon>Hexapoda</taxon>
        <taxon>Insecta</taxon>
        <taxon>Pterygota</taxon>
        <taxon>Neoptera</taxon>
        <taxon>Endopterygota</taxon>
        <taxon>Diptera</taxon>
        <taxon>Nematocera</taxon>
        <taxon>Culicoidea</taxon>
        <taxon>Culicidae</taxon>
        <taxon>Anophelinae</taxon>
        <taxon>Anopheles</taxon>
    </lineage>
</organism>
<comment type="similarity">
    <text evidence="3 9">Belongs to the trans-sulfuration enzymes family.</text>
</comment>
<comment type="pathway">
    <text evidence="2">Amino-acid biosynthesis; L-cysteine biosynthesis; L-cysteine from L-homocysteine and L-serine: step 2/2.</text>
</comment>
<keyword evidence="6" id="KW-0198">Cysteine biosynthesis</keyword>
<dbReference type="GO" id="GO:0019346">
    <property type="term" value="P:transsulfuration"/>
    <property type="evidence" value="ECO:0007669"/>
    <property type="project" value="InterPro"/>
</dbReference>
<protein>
    <recommendedName>
        <fullName evidence="4">cystathionine gamma-lyase</fullName>
        <ecNumber evidence="4">4.4.1.1</ecNumber>
    </recommendedName>
    <alternativeName>
        <fullName evidence="7">Gamma-cystathionase</fullName>
    </alternativeName>
</protein>
<dbReference type="InterPro" id="IPR015421">
    <property type="entry name" value="PyrdxlP-dep_Trfase_major"/>
</dbReference>
<sequence length="398" mass="43525">MASQSSSSSDGFLLQPKGFSTKAIHVGQDAEQWNSRAVVPPISMSTTFKQSGPAQHAGFEYGRSGNPTRDVLERCLASLDNGKFGLTFASGLGATTTVITMLKSGDHVVAGDDLYGGTNRLLRNVAMKMGIEIDFIDLTNLEQVEQAIKPNTKLFWMETPTNPLLKVIDIKAVSEIAHKRPGIVVVVDNTFLSAYLQRPLDLGADVVMYSLTKYMNGHSDVIMGAMVTNDEQIYERLKFLQNATGIVPSPFDCYLVNRSLKTLALRMERHKSNSLAIAQFLEGHPKVERVLHPGLPSHPQHELAKRQTYGHSGIMSFYIRGGLEEASVFLKALHVFTLAESLGGYESLAELPSVMTHASVPLEQRVTLGITDALVRLSVGLEDSDDLIGDLKQALEKV</sequence>
<dbReference type="CDD" id="cd00614">
    <property type="entry name" value="CGS_like"/>
    <property type="match status" value="1"/>
</dbReference>
<reference evidence="10" key="1">
    <citation type="submission" date="2018-01" db="EMBL/GenBank/DDBJ databases">
        <title>An insight into the sialome of Amazonian anophelines.</title>
        <authorList>
            <person name="Ribeiro J.M."/>
            <person name="Scarpassa V."/>
            <person name="Calvo E."/>
        </authorList>
    </citation>
    <scope>NUCLEOTIDE SEQUENCE</scope>
</reference>
<name>A0A2M4CUD7_ANODA</name>
<keyword evidence="10" id="KW-0456">Lyase</keyword>
<dbReference type="VEuPathDB" id="VectorBase:ADAC009042"/>
<dbReference type="Gene3D" id="3.40.640.10">
    <property type="entry name" value="Type I PLP-dependent aspartate aminotransferase-like (Major domain)"/>
    <property type="match status" value="1"/>
</dbReference>
<evidence type="ECO:0000256" key="5">
    <source>
        <dbReference type="ARBA" id="ARBA00022898"/>
    </source>
</evidence>
<dbReference type="UniPathway" id="UPA00136">
    <property type="reaction ID" value="UER00202"/>
</dbReference>
<dbReference type="Pfam" id="PF01053">
    <property type="entry name" value="Cys_Met_Meta_PP"/>
    <property type="match status" value="1"/>
</dbReference>
<evidence type="ECO:0000256" key="2">
    <source>
        <dbReference type="ARBA" id="ARBA00005038"/>
    </source>
</evidence>
<evidence type="ECO:0000256" key="4">
    <source>
        <dbReference type="ARBA" id="ARBA00012085"/>
    </source>
</evidence>
<dbReference type="PANTHER" id="PTHR11808">
    <property type="entry name" value="TRANS-SULFURATION ENZYME FAMILY MEMBER"/>
    <property type="match status" value="1"/>
</dbReference>
<dbReference type="InterPro" id="IPR015422">
    <property type="entry name" value="PyrdxlP-dep_Trfase_small"/>
</dbReference>
<keyword evidence="6" id="KW-0028">Amino-acid biosynthesis</keyword>
<proteinExistence type="inferred from homology"/>
<evidence type="ECO:0000256" key="6">
    <source>
        <dbReference type="ARBA" id="ARBA00023192"/>
    </source>
</evidence>
<evidence type="ECO:0000256" key="1">
    <source>
        <dbReference type="ARBA" id="ARBA00001933"/>
    </source>
</evidence>
<comment type="cofactor">
    <cofactor evidence="1 9">
        <name>pyridoxal 5'-phosphate</name>
        <dbReference type="ChEBI" id="CHEBI:597326"/>
    </cofactor>
</comment>
<dbReference type="EC" id="4.4.1.1" evidence="4"/>
<dbReference type="SUPFAM" id="SSF53383">
    <property type="entry name" value="PLP-dependent transferases"/>
    <property type="match status" value="1"/>
</dbReference>
<dbReference type="Gene3D" id="3.90.1150.10">
    <property type="entry name" value="Aspartate Aminotransferase, domain 1"/>
    <property type="match status" value="1"/>
</dbReference>
<feature type="modified residue" description="N6-(pyridoxal phosphate)lysine" evidence="8">
    <location>
        <position position="213"/>
    </location>
</feature>
<dbReference type="VEuPathDB" id="VectorBase:ADAR2_010542"/>
<dbReference type="PANTHER" id="PTHR11808:SF15">
    <property type="entry name" value="CYSTATHIONINE GAMMA-LYASE"/>
    <property type="match status" value="1"/>
</dbReference>
<dbReference type="GO" id="GO:0005737">
    <property type="term" value="C:cytoplasm"/>
    <property type="evidence" value="ECO:0007669"/>
    <property type="project" value="TreeGrafter"/>
</dbReference>
<evidence type="ECO:0000256" key="9">
    <source>
        <dbReference type="RuleBase" id="RU362118"/>
    </source>
</evidence>
<dbReference type="InterPro" id="IPR015424">
    <property type="entry name" value="PyrdxlP-dep_Trfase"/>
</dbReference>
<dbReference type="PROSITE" id="PS00868">
    <property type="entry name" value="CYS_MET_METAB_PP"/>
    <property type="match status" value="1"/>
</dbReference>
<dbReference type="GO" id="GO:0004123">
    <property type="term" value="F:cystathionine gamma-lyase activity"/>
    <property type="evidence" value="ECO:0007669"/>
    <property type="project" value="TreeGrafter"/>
</dbReference>
<dbReference type="InterPro" id="IPR000277">
    <property type="entry name" value="Cys/Met-Metab_PyrdxlP-dep_enz"/>
</dbReference>
<dbReference type="EMBL" id="GGFL01004755">
    <property type="protein sequence ID" value="MBW68933.1"/>
    <property type="molecule type" value="Transcribed_RNA"/>
</dbReference>
<dbReference type="GO" id="GO:0019343">
    <property type="term" value="P:cysteine biosynthetic process via cystathionine"/>
    <property type="evidence" value="ECO:0007669"/>
    <property type="project" value="TreeGrafter"/>
</dbReference>
<evidence type="ECO:0000256" key="3">
    <source>
        <dbReference type="ARBA" id="ARBA00009077"/>
    </source>
</evidence>
<evidence type="ECO:0000256" key="8">
    <source>
        <dbReference type="PIRSR" id="PIRSR001434-2"/>
    </source>
</evidence>
<evidence type="ECO:0000313" key="10">
    <source>
        <dbReference type="EMBL" id="MBW68933.1"/>
    </source>
</evidence>
<dbReference type="FunFam" id="3.90.1150.10:FF:000008">
    <property type="entry name" value="Cystathionine gamma-synthase"/>
    <property type="match status" value="1"/>
</dbReference>
<dbReference type="InterPro" id="IPR054542">
    <property type="entry name" value="Cys_met_metab_PP"/>
</dbReference>
<dbReference type="AlphaFoldDB" id="A0A2M4CUD7"/>
<evidence type="ECO:0000256" key="7">
    <source>
        <dbReference type="ARBA" id="ARBA00029853"/>
    </source>
</evidence>
<keyword evidence="5 8" id="KW-0663">Pyridoxal phosphate</keyword>
<dbReference type="FunFam" id="3.40.640.10:FF:000009">
    <property type="entry name" value="Cystathionine gamma-synthase homolog"/>
    <property type="match status" value="1"/>
</dbReference>